<keyword evidence="6 8" id="KW-0694">RNA-binding</keyword>
<dbReference type="GO" id="GO:0140664">
    <property type="term" value="F:ATP-dependent DNA damage sensor activity"/>
    <property type="evidence" value="ECO:0007669"/>
    <property type="project" value="InterPro"/>
</dbReference>
<feature type="coiled-coil region" evidence="9">
    <location>
        <begin position="544"/>
        <end position="639"/>
    </location>
</feature>
<dbReference type="InterPro" id="IPR036063">
    <property type="entry name" value="Smr_dom_sf"/>
</dbReference>
<dbReference type="GO" id="GO:0072344">
    <property type="term" value="P:rescue of stalled ribosome"/>
    <property type="evidence" value="ECO:0007669"/>
    <property type="project" value="UniProtKB-UniRule"/>
</dbReference>
<feature type="domain" description="Smr" evidence="10">
    <location>
        <begin position="734"/>
        <end position="808"/>
    </location>
</feature>
<organism evidence="11 12">
    <name type="scientific">[Clostridium] fimetarium</name>
    <dbReference type="NCBI Taxonomy" id="99656"/>
    <lineage>
        <taxon>Bacteria</taxon>
        <taxon>Bacillati</taxon>
        <taxon>Bacillota</taxon>
        <taxon>Clostridia</taxon>
        <taxon>Lachnospirales</taxon>
        <taxon>Lachnospiraceae</taxon>
    </lineage>
</organism>
<dbReference type="InterPro" id="IPR007696">
    <property type="entry name" value="DNA_mismatch_repair_MutS_core"/>
</dbReference>
<keyword evidence="8" id="KW-0255">Endonuclease</keyword>
<dbReference type="STRING" id="99656.SAMN05421659_101107"/>
<protein>
    <recommendedName>
        <fullName evidence="8">Endonuclease MutS2</fullName>
        <ecNumber evidence="8">3.1.-.-</ecNumber>
    </recommendedName>
    <alternativeName>
        <fullName evidence="8">Ribosome-associated protein quality control-upstream factor</fullName>
        <shortName evidence="8">RQC-upstream factor</shortName>
        <shortName evidence="8">RqcU</shortName>
        <ecNumber evidence="8">3.6.4.-</ecNumber>
    </alternativeName>
</protein>
<name>A0A1I0M2E4_9FIRM</name>
<comment type="function">
    <text evidence="8">Endonuclease that is involved in the suppression of homologous recombination and thus may have a key role in the control of bacterial genetic diversity.</text>
</comment>
<comment type="similarity">
    <text evidence="8">Belongs to the DNA mismatch repair MutS family. MutS2 subfamily.</text>
</comment>
<dbReference type="GO" id="GO:0045910">
    <property type="term" value="P:negative regulation of DNA recombination"/>
    <property type="evidence" value="ECO:0007669"/>
    <property type="project" value="InterPro"/>
</dbReference>
<dbReference type="Gene3D" id="3.40.50.300">
    <property type="entry name" value="P-loop containing nucleotide triphosphate hydrolases"/>
    <property type="match status" value="1"/>
</dbReference>
<dbReference type="OrthoDB" id="9808166at2"/>
<dbReference type="RefSeq" id="WP_092449499.1">
    <property type="nucleotide sequence ID" value="NZ_FOJI01000001.1"/>
</dbReference>
<keyword evidence="2 8" id="KW-0699">rRNA-binding</keyword>
<dbReference type="AlphaFoldDB" id="A0A1I0M2E4"/>
<dbReference type="HAMAP" id="MF_00092">
    <property type="entry name" value="MutS2"/>
    <property type="match status" value="1"/>
</dbReference>
<evidence type="ECO:0000313" key="11">
    <source>
        <dbReference type="EMBL" id="SEV82462.1"/>
    </source>
</evidence>
<gene>
    <name evidence="8" type="primary">mutS2</name>
    <name evidence="8" type="synonym">rqcU</name>
    <name evidence="11" type="ORF">SAMN05421659_101107</name>
</gene>
<reference evidence="11 12" key="1">
    <citation type="submission" date="2016-10" db="EMBL/GenBank/DDBJ databases">
        <authorList>
            <person name="de Groot N.N."/>
        </authorList>
    </citation>
    <scope>NUCLEOTIDE SEQUENCE [LARGE SCALE GENOMIC DNA]</scope>
    <source>
        <strain evidence="11 12">DSM 9179</strain>
    </source>
</reference>
<sequence>MNSKVFKTLEYYKIIDKLESFSSSPMGKDMCRSLVPSTDINDINAALAQTNDALSRILTHSSISFSGIYDIRGSIKRLEVQSTLNISELLKISSLLDVTTRIKSYAKHTRNESMNRNSSDGDYYLENADDNIFKDSLTPMFLGLAPLTPLNNEIKRCIVSEEEISDDASSTLKDIRRKTRLTNEKIRSELNRLVNSQTIRTYLQDFVITTRSGRYCLPVKAEYKSQFPGMVHDQSSTGATIFIEPMAVVKLNNDLKELALSEQAEIEIILGNLSLLASQYCLELSTNLSTLSTLDFIFAKAMISRHYKCSRPIMNEQGYINIKKGRHPLIEPHQVVPIDIYLGKDFNLLIITGPNTGGKTVSLKTVGLLTLMGQAGLNIPAFDNSELTVFNQVFADIGDEQSIEQSLSTFSSHMTNTIRILENADSKSLILFDEIGAGTDPTEGAALAISILTDLHKRGIRTMATTHYSELKVFALSTPGVENACCEFDVESLRPTYRLLIGIPGKSNAFAISSKLGLPKYIIDDATSRIGVQDIQFEDLITDLENNRIQIENERSEISRYKNEIEVLKKELEVKSEQLEAKKDKIIRRANEEAVEILREAKEYADNTVRTMNKHGISMKELEQERSTLRKKMGDTEGKLALKVKNNIPKKQNKPSEFTLGVKVKVLSMNLLGTVSSKPNAKGDLFVQMGILRSQVNISNLEIIQEDAYGSKLTKFTGSGKIKMSKSSTISSEINLLGLTVDDAIAKLDKYLDDAYLTLPQVRVVHGKGTGALRAGITNYLKSVSYVKSFRLGEIGEGDTGVTIVEFK</sequence>
<keyword evidence="3 8" id="KW-0547">Nucleotide-binding</keyword>
<keyword evidence="12" id="KW-1185">Reference proteome</keyword>
<accession>A0A1I0M2E4</accession>
<dbReference type="InterPro" id="IPR036187">
    <property type="entry name" value="DNA_mismatch_repair_MutS_sf"/>
</dbReference>
<proteinExistence type="inferred from homology"/>
<evidence type="ECO:0000256" key="3">
    <source>
        <dbReference type="ARBA" id="ARBA00022741"/>
    </source>
</evidence>
<evidence type="ECO:0000313" key="12">
    <source>
        <dbReference type="Proteomes" id="UP000199701"/>
    </source>
</evidence>
<dbReference type="Gene3D" id="3.30.1370.110">
    <property type="match status" value="1"/>
</dbReference>
<dbReference type="PANTHER" id="PTHR48466">
    <property type="entry name" value="OS10G0509000 PROTEIN-RELATED"/>
    <property type="match status" value="1"/>
</dbReference>
<evidence type="ECO:0000259" key="10">
    <source>
        <dbReference type="PROSITE" id="PS50828"/>
    </source>
</evidence>
<dbReference type="SMART" id="SM00534">
    <property type="entry name" value="MUTSac"/>
    <property type="match status" value="1"/>
</dbReference>
<dbReference type="EC" id="3.1.-.-" evidence="8"/>
<keyword evidence="1 8" id="KW-0540">Nuclease</keyword>
<dbReference type="PROSITE" id="PS00486">
    <property type="entry name" value="DNA_MISMATCH_REPAIR_2"/>
    <property type="match status" value="1"/>
</dbReference>
<evidence type="ECO:0000256" key="5">
    <source>
        <dbReference type="ARBA" id="ARBA00022840"/>
    </source>
</evidence>
<keyword evidence="7 8" id="KW-0238">DNA-binding</keyword>
<dbReference type="GO" id="GO:0019843">
    <property type="term" value="F:rRNA binding"/>
    <property type="evidence" value="ECO:0007669"/>
    <property type="project" value="UniProtKB-UniRule"/>
</dbReference>
<evidence type="ECO:0000256" key="8">
    <source>
        <dbReference type="HAMAP-Rule" id="MF_00092"/>
    </source>
</evidence>
<dbReference type="Pfam" id="PF20297">
    <property type="entry name" value="MSSS"/>
    <property type="match status" value="1"/>
</dbReference>
<dbReference type="SUPFAM" id="SSF52540">
    <property type="entry name" value="P-loop containing nucleoside triphosphate hydrolases"/>
    <property type="match status" value="1"/>
</dbReference>
<dbReference type="PANTHER" id="PTHR48466:SF2">
    <property type="entry name" value="OS10G0509000 PROTEIN"/>
    <property type="match status" value="1"/>
</dbReference>
<dbReference type="InterPro" id="IPR027417">
    <property type="entry name" value="P-loop_NTPase"/>
</dbReference>
<dbReference type="InterPro" id="IPR045076">
    <property type="entry name" value="MutS"/>
</dbReference>
<keyword evidence="5 8" id="KW-0067">ATP-binding</keyword>
<evidence type="ECO:0000256" key="6">
    <source>
        <dbReference type="ARBA" id="ARBA00022884"/>
    </source>
</evidence>
<comment type="subunit">
    <text evidence="8">Homodimer. Binds to stalled ribosomes, contacting rRNA.</text>
</comment>
<dbReference type="EMBL" id="FOJI01000001">
    <property type="protein sequence ID" value="SEV82462.1"/>
    <property type="molecule type" value="Genomic_DNA"/>
</dbReference>
<dbReference type="EC" id="3.6.4.-" evidence="8"/>
<dbReference type="SMART" id="SM00533">
    <property type="entry name" value="MUTSd"/>
    <property type="match status" value="1"/>
</dbReference>
<dbReference type="InterPro" id="IPR002625">
    <property type="entry name" value="Smr_dom"/>
</dbReference>
<dbReference type="GO" id="GO:0030983">
    <property type="term" value="F:mismatched DNA binding"/>
    <property type="evidence" value="ECO:0007669"/>
    <property type="project" value="InterPro"/>
</dbReference>
<dbReference type="GO" id="GO:0043023">
    <property type="term" value="F:ribosomal large subunit binding"/>
    <property type="evidence" value="ECO:0007669"/>
    <property type="project" value="UniProtKB-UniRule"/>
</dbReference>
<dbReference type="GO" id="GO:0005524">
    <property type="term" value="F:ATP binding"/>
    <property type="evidence" value="ECO:0007669"/>
    <property type="project" value="UniProtKB-UniRule"/>
</dbReference>
<evidence type="ECO:0000256" key="1">
    <source>
        <dbReference type="ARBA" id="ARBA00022722"/>
    </source>
</evidence>
<evidence type="ECO:0000256" key="7">
    <source>
        <dbReference type="ARBA" id="ARBA00023125"/>
    </source>
</evidence>
<dbReference type="PROSITE" id="PS50828">
    <property type="entry name" value="SMR"/>
    <property type="match status" value="1"/>
</dbReference>
<dbReference type="NCBIfam" id="TIGR01069">
    <property type="entry name" value="mutS2"/>
    <property type="match status" value="1"/>
</dbReference>
<evidence type="ECO:0000256" key="4">
    <source>
        <dbReference type="ARBA" id="ARBA00022801"/>
    </source>
</evidence>
<dbReference type="Pfam" id="PF00488">
    <property type="entry name" value="MutS_V"/>
    <property type="match status" value="1"/>
</dbReference>
<dbReference type="InterPro" id="IPR005747">
    <property type="entry name" value="MutS2"/>
</dbReference>
<dbReference type="SUPFAM" id="SSF48334">
    <property type="entry name" value="DNA repair protein MutS, domain III"/>
    <property type="match status" value="1"/>
</dbReference>
<keyword evidence="9" id="KW-0175">Coiled coil</keyword>
<dbReference type="GO" id="GO:0016887">
    <property type="term" value="F:ATP hydrolysis activity"/>
    <property type="evidence" value="ECO:0007669"/>
    <property type="project" value="InterPro"/>
</dbReference>
<dbReference type="InterPro" id="IPR000432">
    <property type="entry name" value="DNA_mismatch_repair_MutS_C"/>
</dbReference>
<dbReference type="Proteomes" id="UP000199701">
    <property type="component" value="Unassembled WGS sequence"/>
</dbReference>
<dbReference type="CDD" id="cd03280">
    <property type="entry name" value="ABC_MutS2"/>
    <property type="match status" value="1"/>
</dbReference>
<evidence type="ECO:0000256" key="2">
    <source>
        <dbReference type="ARBA" id="ARBA00022730"/>
    </source>
</evidence>
<feature type="binding site" evidence="8">
    <location>
        <begin position="353"/>
        <end position="360"/>
    </location>
    <ligand>
        <name>ATP</name>
        <dbReference type="ChEBI" id="CHEBI:30616"/>
    </ligand>
</feature>
<dbReference type="FunFam" id="3.40.50.300:FF:000830">
    <property type="entry name" value="Endonuclease MutS2"/>
    <property type="match status" value="1"/>
</dbReference>
<dbReference type="GO" id="GO:0004519">
    <property type="term" value="F:endonuclease activity"/>
    <property type="evidence" value="ECO:0007669"/>
    <property type="project" value="UniProtKB-UniRule"/>
</dbReference>
<dbReference type="PIRSF" id="PIRSF005814">
    <property type="entry name" value="MutS_YshD"/>
    <property type="match status" value="1"/>
</dbReference>
<dbReference type="SUPFAM" id="SSF160443">
    <property type="entry name" value="SMR domain-like"/>
    <property type="match status" value="1"/>
</dbReference>
<comment type="function">
    <text evidence="8">Acts as a ribosome collision sensor, splitting the ribosome into its 2 subunits. Detects stalled/collided 70S ribosomes which it binds and splits by an ATP-hydrolysis driven conformational change. Acts upstream of the ribosome quality control system (RQC), a ribosome-associated complex that mediates the extraction of incompletely synthesized nascent chains from stalled ribosomes and their subsequent degradation. Probably generates substrates for RQC.</text>
</comment>
<evidence type="ECO:0000256" key="9">
    <source>
        <dbReference type="SAM" id="Coils"/>
    </source>
</evidence>
<keyword evidence="4 8" id="KW-0378">Hydrolase</keyword>
<dbReference type="InterPro" id="IPR046893">
    <property type="entry name" value="MSSS"/>
</dbReference>
<dbReference type="GO" id="GO:0006298">
    <property type="term" value="P:mismatch repair"/>
    <property type="evidence" value="ECO:0007669"/>
    <property type="project" value="InterPro"/>
</dbReference>
<dbReference type="SMART" id="SM00463">
    <property type="entry name" value="SMR"/>
    <property type="match status" value="1"/>
</dbReference>
<dbReference type="Pfam" id="PF01713">
    <property type="entry name" value="Smr"/>
    <property type="match status" value="1"/>
</dbReference>